<dbReference type="GO" id="GO:0031267">
    <property type="term" value="F:small GTPase binding"/>
    <property type="evidence" value="ECO:0007669"/>
    <property type="project" value="InterPro"/>
</dbReference>
<dbReference type="PANTHER" id="PTHR12363">
    <property type="entry name" value="TRANSPORTIN 3 AND IMPORTIN 13"/>
    <property type="match status" value="1"/>
</dbReference>
<comment type="subcellular location">
    <subcellularLocation>
        <location evidence="1">Nucleus</location>
    </subcellularLocation>
</comment>
<dbReference type="InterPro" id="IPR040520">
    <property type="entry name" value="Importin_rep_3"/>
</dbReference>
<dbReference type="EMBL" id="CACVKT020000154">
    <property type="protein sequence ID" value="CAC5356353.1"/>
    <property type="molecule type" value="Genomic_DNA"/>
</dbReference>
<dbReference type="InterPro" id="IPR051345">
    <property type="entry name" value="Importin_beta-like_NTR"/>
</dbReference>
<evidence type="ECO:0000256" key="7">
    <source>
        <dbReference type="ARBA" id="ARBA00022927"/>
    </source>
</evidence>
<dbReference type="InterPro" id="IPR001494">
    <property type="entry name" value="Importin-beta_N"/>
</dbReference>
<gene>
    <name evidence="11" type="ORF">MCOR_563</name>
</gene>
<dbReference type="InterPro" id="IPR011989">
    <property type="entry name" value="ARM-like"/>
</dbReference>
<dbReference type="Pfam" id="PF03810">
    <property type="entry name" value="IBN_N"/>
    <property type="match status" value="1"/>
</dbReference>
<dbReference type="Pfam" id="PF24140">
    <property type="entry name" value="TPR_TNPO3_IPO13_3rd"/>
    <property type="match status" value="1"/>
</dbReference>
<keyword evidence="6" id="KW-0677">Repeat</keyword>
<dbReference type="InterPro" id="IPR016024">
    <property type="entry name" value="ARM-type_fold"/>
</dbReference>
<dbReference type="Pfam" id="PF18806">
    <property type="entry name" value="Importin_rep_3"/>
    <property type="match status" value="1"/>
</dbReference>
<comment type="similarity">
    <text evidence="2">Belongs to the importin beta family.</text>
</comment>
<dbReference type="Pfam" id="PF24138">
    <property type="entry name" value="TPR_TNPO3_IPO13_2nd"/>
    <property type="match status" value="1"/>
</dbReference>
<evidence type="ECO:0000313" key="11">
    <source>
        <dbReference type="EMBL" id="CAC5356353.1"/>
    </source>
</evidence>
<dbReference type="InterPro" id="IPR013598">
    <property type="entry name" value="Exportin-1/Importin-b-like"/>
</dbReference>
<dbReference type="InterPro" id="IPR057942">
    <property type="entry name" value="TPR_TNPO3_IPO13_3rd"/>
</dbReference>
<evidence type="ECO:0000256" key="3">
    <source>
        <dbReference type="ARBA" id="ARBA00011422"/>
    </source>
</evidence>
<dbReference type="SUPFAM" id="SSF48371">
    <property type="entry name" value="ARM repeat"/>
    <property type="match status" value="1"/>
</dbReference>
<feature type="domain" description="Exportin-1/Importin-beta-like" evidence="10">
    <location>
        <begin position="96"/>
        <end position="242"/>
    </location>
</feature>
<dbReference type="Pfam" id="PF24139">
    <property type="entry name" value="TPR_TNPO3_IPO13_4th"/>
    <property type="match status" value="1"/>
</dbReference>
<name>A0A6J7ZXH1_MYTCO</name>
<dbReference type="Gene3D" id="1.25.10.10">
    <property type="entry name" value="Leucine-rich Repeat Variant"/>
    <property type="match status" value="1"/>
</dbReference>
<dbReference type="Pfam" id="PF18773">
    <property type="entry name" value="Importin_rep"/>
    <property type="match status" value="1"/>
</dbReference>
<dbReference type="AlphaFoldDB" id="A0A6J7ZXH1"/>
<keyword evidence="7" id="KW-0653">Protein transport</keyword>
<dbReference type="GO" id="GO:0005634">
    <property type="term" value="C:nucleus"/>
    <property type="evidence" value="ECO:0007669"/>
    <property type="project" value="UniProtKB-SubCell"/>
</dbReference>
<dbReference type="Pfam" id="PF08389">
    <property type="entry name" value="Xpo1"/>
    <property type="match status" value="1"/>
</dbReference>
<dbReference type="GO" id="GO:0005737">
    <property type="term" value="C:cytoplasm"/>
    <property type="evidence" value="ECO:0007669"/>
    <property type="project" value="TreeGrafter"/>
</dbReference>
<sequence>MAYTAENVEQAVLQFYQQSMVHPQIHEWLTKAQISTEAWSFSWELMGSHKTAEVQYFGANSLHVKISRFWHEVPPDQYDGLRSRLLDKIIEFGAGPKIVLTRLCVAISSLILHMTPENWSDPLLTLVQSFQGDNIPNLNSTQRLHILLETIRVLPEEFFSSSLAQNRRSLLRQELTKGLQHVLTLLQSLMIPASPEDVQDQALKCFSSWVEFGVPVMEGEPVILQVFHTLYNPNLFDTAVESLVNVFSHPDSLRFPYTIQKFLPNVLQLSEMFKKATESSDMDVCQGICQIVVALAENHTKLIIDASLSLDDERRNNVLNLIKMVLACTSIPGHYPIDENFSNIPFTFWYVLQDEILESDPSKCQLLLPVIQPFFFSLVEILLIKVQYPDDQTYTSWTSDEVEQFRCYRQDIGDTMMYSFSILREPLLGYLCSVLGSCVDKSNTIQWQLAEAIFFLFGSVAESVDLEENLYMPNVMNLIPKLPYDNIKFISTALYMVGSFGEWLNYHPDILGSVIPLILQGLTNSEVATAATMSLKDVTRENLDHITPFIHQILSSSQNALNSNTLKSKDCIRLMCSIGQVLSVLQFEEIMQYLNAILTPHLQQMDELSKQDPSTVVKNAILLKLKMLSWLFQSLDTEREKEEDVEEGQQKQVKVKSDKPKPVYVVLQQIAPVVQALVTKWIMDPSVIEAVCELFKKSLRTLMDDFTTIAQDVSQMLVQMYQAITHPAILDLSKQLILMFGEDECYKETSNALFRSLCDKTLTLFQQGANQSFTDVIEGFMNFLAQVMKKSRHIILNSGCNITGIFHAGIQSLSLPEHHTVKASSSFLIELITFSPEIPTLNQVITSDGHVLVDKVLRCVGGESPRSIIENISDILFTLNKVYTEQLAKWLHDLLAKEGYPSPRVNNQDKEQFIKAVLREKGNKRRGREIVKEFTLKCRGLFGTEYAAQASAFL</sequence>
<evidence type="ECO:0000256" key="5">
    <source>
        <dbReference type="ARBA" id="ARBA00022448"/>
    </source>
</evidence>
<keyword evidence="8" id="KW-0539">Nucleus</keyword>
<evidence type="ECO:0000256" key="1">
    <source>
        <dbReference type="ARBA" id="ARBA00004123"/>
    </source>
</evidence>
<accession>A0A6J7ZXH1</accession>
<organism evidence="11 12">
    <name type="scientific">Mytilus coruscus</name>
    <name type="common">Sea mussel</name>
    <dbReference type="NCBI Taxonomy" id="42192"/>
    <lineage>
        <taxon>Eukaryota</taxon>
        <taxon>Metazoa</taxon>
        <taxon>Spiralia</taxon>
        <taxon>Lophotrochozoa</taxon>
        <taxon>Mollusca</taxon>
        <taxon>Bivalvia</taxon>
        <taxon>Autobranchia</taxon>
        <taxon>Pteriomorphia</taxon>
        <taxon>Mytilida</taxon>
        <taxon>Mytiloidea</taxon>
        <taxon>Mytilidae</taxon>
        <taxon>Mytilinae</taxon>
        <taxon>Mytilus</taxon>
    </lineage>
</organism>
<evidence type="ECO:0000259" key="10">
    <source>
        <dbReference type="Pfam" id="PF08389"/>
    </source>
</evidence>
<comment type="subunit">
    <text evidence="3">Interacts with UBC9, RAN, RBM8A, eIF-1A and PAX6.</text>
</comment>
<feature type="domain" description="Importin N-terminal" evidence="9">
    <location>
        <begin position="26"/>
        <end position="90"/>
    </location>
</feature>
<dbReference type="InterPro" id="IPR058537">
    <property type="entry name" value="TPR_TNPO3_IPO13_4th"/>
</dbReference>
<dbReference type="GO" id="GO:0006606">
    <property type="term" value="P:protein import into nucleus"/>
    <property type="evidence" value="ECO:0007669"/>
    <property type="project" value="TreeGrafter"/>
</dbReference>
<evidence type="ECO:0000256" key="6">
    <source>
        <dbReference type="ARBA" id="ARBA00022737"/>
    </source>
</evidence>
<evidence type="ECO:0000313" key="12">
    <source>
        <dbReference type="Proteomes" id="UP000507470"/>
    </source>
</evidence>
<keyword evidence="12" id="KW-1185">Reference proteome</keyword>
<protein>
    <recommendedName>
        <fullName evidence="4">Importin-13</fullName>
    </recommendedName>
</protein>
<proteinExistence type="inferred from homology"/>
<dbReference type="OrthoDB" id="2016913at2759"/>
<dbReference type="InterPro" id="IPR057941">
    <property type="entry name" value="TPR_TNPO3_IPO13_2nd"/>
</dbReference>
<dbReference type="Proteomes" id="UP000507470">
    <property type="component" value="Unassembled WGS sequence"/>
</dbReference>
<dbReference type="InterPro" id="IPR040709">
    <property type="entry name" value="Importin_rep_1"/>
</dbReference>
<keyword evidence="5" id="KW-0813">Transport</keyword>
<evidence type="ECO:0000256" key="4">
    <source>
        <dbReference type="ARBA" id="ARBA00016020"/>
    </source>
</evidence>
<evidence type="ECO:0000256" key="2">
    <source>
        <dbReference type="ARBA" id="ARBA00007991"/>
    </source>
</evidence>
<dbReference type="PANTHER" id="PTHR12363:SF33">
    <property type="entry name" value="IMPORTIN-13"/>
    <property type="match status" value="1"/>
</dbReference>
<evidence type="ECO:0000259" key="9">
    <source>
        <dbReference type="Pfam" id="PF03810"/>
    </source>
</evidence>
<evidence type="ECO:0000256" key="8">
    <source>
        <dbReference type="ARBA" id="ARBA00023242"/>
    </source>
</evidence>
<reference evidence="11 12" key="1">
    <citation type="submission" date="2020-06" db="EMBL/GenBank/DDBJ databases">
        <authorList>
            <person name="Li R."/>
            <person name="Bekaert M."/>
        </authorList>
    </citation>
    <scope>NUCLEOTIDE SEQUENCE [LARGE SCALE GENOMIC DNA]</scope>
    <source>
        <strain evidence="12">wild</strain>
    </source>
</reference>